<sequence length="335" mass="38454">MIKKLNIFIFAIVVALVLSSCSTKVRVKVLVPPQNLQVAKIKKVAVLDFDGNDGTSFANFLESTLASIYVDENPYFDVVERRNMTKLFDEVKFQTSGMVAENVVKAGKLIGAEGVFFGTASKRFEKVFYTKKVYTCIKMDKKRRCIEYKPVRVKCLKRVLNYTVVPKLVEVSSGKIIYSKVLRSEKDFKLCEGEKQEFTDSDLLFSARNVVLNEIKKDIAPYYVNQLVEIMDEDEGLKSGNLEKQFEGAVEFAKSGRFDRACKIWEELLNKRKTVAIYYNLGVCSEVYGRLNTALEYYIKADNLLIKPDEMVNESLLRIKRKLKDRKILQKLSNR</sequence>
<dbReference type="Gene3D" id="3.40.50.10610">
    <property type="entry name" value="ABC-type transport auxiliary lipoprotein component"/>
    <property type="match status" value="1"/>
</dbReference>
<dbReference type="InterPro" id="IPR011990">
    <property type="entry name" value="TPR-like_helical_dom_sf"/>
</dbReference>
<dbReference type="RefSeq" id="WP_149266224.1">
    <property type="nucleotide sequence ID" value="NZ_VFJB01000004.1"/>
</dbReference>
<evidence type="ECO:0000313" key="2">
    <source>
        <dbReference type="Proteomes" id="UP000322876"/>
    </source>
</evidence>
<protein>
    <recommendedName>
        <fullName evidence="3">Tetratricopeptide repeat protein</fullName>
    </recommendedName>
</protein>
<dbReference type="Gene3D" id="1.25.40.10">
    <property type="entry name" value="Tetratricopeptide repeat domain"/>
    <property type="match status" value="1"/>
</dbReference>
<dbReference type="EMBL" id="VFJB01000004">
    <property type="protein sequence ID" value="KAA0258672.1"/>
    <property type="molecule type" value="Genomic_DNA"/>
</dbReference>
<dbReference type="AlphaFoldDB" id="A0A5A8F8D0"/>
<dbReference type="OrthoDB" id="9129757at2"/>
<accession>A0A5A8F8D0</accession>
<dbReference type="PROSITE" id="PS51257">
    <property type="entry name" value="PROKAR_LIPOPROTEIN"/>
    <property type="match status" value="1"/>
</dbReference>
<keyword evidence="2" id="KW-1185">Reference proteome</keyword>
<proteinExistence type="predicted"/>
<gene>
    <name evidence="1" type="ORF">FHQ18_05815</name>
</gene>
<dbReference type="Proteomes" id="UP000322876">
    <property type="component" value="Unassembled WGS sequence"/>
</dbReference>
<dbReference type="SUPFAM" id="SSF48452">
    <property type="entry name" value="TPR-like"/>
    <property type="match status" value="1"/>
</dbReference>
<name>A0A5A8F8D0_9BACT</name>
<reference evidence="1 2" key="1">
    <citation type="submission" date="2019-06" db="EMBL/GenBank/DDBJ databases">
        <title>Genomic insights into carbon and energy metabolism of Deferribacter autotrophicus revealed new metabolic traits in the phylum Deferribacteres.</title>
        <authorList>
            <person name="Slobodkin A.I."/>
            <person name="Slobodkina G.B."/>
            <person name="Allioux M."/>
            <person name="Alain K."/>
            <person name="Jebbar M."/>
            <person name="Shadrin V."/>
            <person name="Kublanov I.V."/>
            <person name="Toshchakov S.V."/>
            <person name="Bonch-Osmolovskaya E.A."/>
        </authorList>
    </citation>
    <scope>NUCLEOTIDE SEQUENCE [LARGE SCALE GENOMIC DNA]</scope>
    <source>
        <strain evidence="1 2">SL50</strain>
    </source>
</reference>
<organism evidence="1 2">
    <name type="scientific">Deferribacter autotrophicus</name>
    <dbReference type="NCBI Taxonomy" id="500465"/>
    <lineage>
        <taxon>Bacteria</taxon>
        <taxon>Pseudomonadati</taxon>
        <taxon>Deferribacterota</taxon>
        <taxon>Deferribacteres</taxon>
        <taxon>Deferribacterales</taxon>
        <taxon>Deferribacteraceae</taxon>
        <taxon>Deferribacter</taxon>
    </lineage>
</organism>
<comment type="caution">
    <text evidence="1">The sequence shown here is derived from an EMBL/GenBank/DDBJ whole genome shotgun (WGS) entry which is preliminary data.</text>
</comment>
<evidence type="ECO:0000313" key="1">
    <source>
        <dbReference type="EMBL" id="KAA0258672.1"/>
    </source>
</evidence>
<evidence type="ECO:0008006" key="3">
    <source>
        <dbReference type="Google" id="ProtNLM"/>
    </source>
</evidence>